<protein>
    <submittedName>
        <fullName evidence="1">Uncharacterized protein</fullName>
    </submittedName>
</protein>
<reference evidence="1 2" key="1">
    <citation type="submission" date="2017-02" db="EMBL/GenBank/DDBJ databases">
        <authorList>
            <person name="Peterson S.W."/>
        </authorList>
    </citation>
    <scope>NUCLEOTIDE SEQUENCE [LARGE SCALE GENOMIC DNA]</scope>
    <source>
        <strain evidence="1 2">DSM 25262</strain>
    </source>
</reference>
<dbReference type="OrthoDB" id="1149873at2"/>
<dbReference type="EMBL" id="FUZU01000003">
    <property type="protein sequence ID" value="SKC81469.1"/>
    <property type="molecule type" value="Genomic_DNA"/>
</dbReference>
<accession>A0A1T5M0R0</accession>
<sequence>MEENKKTLSLLERMKQKAVEQKSYGGEFTEEPAKVNARTCQNCGAGRSQQDGLTHCAYCGFEFLSVKLTDGINIKKEDNTQNI</sequence>
<evidence type="ECO:0000313" key="1">
    <source>
        <dbReference type="EMBL" id="SKC81469.1"/>
    </source>
</evidence>
<keyword evidence="2" id="KW-1185">Reference proteome</keyword>
<dbReference type="AlphaFoldDB" id="A0A1T5M0R0"/>
<dbReference type="STRING" id="688867.SAMN05660236_3957"/>
<proteinExistence type="predicted"/>
<gene>
    <name evidence="1" type="ORF">SAMN05660236_3957</name>
</gene>
<name>A0A1T5M0R0_9BACT</name>
<organism evidence="1 2">
    <name type="scientific">Ohtaekwangia koreensis</name>
    <dbReference type="NCBI Taxonomy" id="688867"/>
    <lineage>
        <taxon>Bacteria</taxon>
        <taxon>Pseudomonadati</taxon>
        <taxon>Bacteroidota</taxon>
        <taxon>Cytophagia</taxon>
        <taxon>Cytophagales</taxon>
        <taxon>Fulvivirgaceae</taxon>
        <taxon>Ohtaekwangia</taxon>
    </lineage>
</organism>
<dbReference type="RefSeq" id="WP_079688529.1">
    <property type="nucleotide sequence ID" value="NZ_FUZU01000003.1"/>
</dbReference>
<dbReference type="Proteomes" id="UP000190961">
    <property type="component" value="Unassembled WGS sequence"/>
</dbReference>
<evidence type="ECO:0000313" key="2">
    <source>
        <dbReference type="Proteomes" id="UP000190961"/>
    </source>
</evidence>